<dbReference type="EMBL" id="MAVT02000239">
    <property type="protein sequence ID" value="POS77806.1"/>
    <property type="molecule type" value="Genomic_DNA"/>
</dbReference>
<dbReference type="Proteomes" id="UP000094444">
    <property type="component" value="Unassembled WGS sequence"/>
</dbReference>
<evidence type="ECO:0000256" key="1">
    <source>
        <dbReference type="ARBA" id="ARBA00010552"/>
    </source>
</evidence>
<dbReference type="CDD" id="cd00448">
    <property type="entry name" value="YjgF_YER057c_UK114_family"/>
    <property type="match status" value="1"/>
</dbReference>
<dbReference type="FunFam" id="3.30.1330.40:FF:000001">
    <property type="entry name" value="L-PSP family endoribonuclease"/>
    <property type="match status" value="1"/>
</dbReference>
<dbReference type="OrthoDB" id="309640at2759"/>
<dbReference type="GO" id="GO:0005829">
    <property type="term" value="C:cytosol"/>
    <property type="evidence" value="ECO:0007669"/>
    <property type="project" value="TreeGrafter"/>
</dbReference>
<keyword evidence="3" id="KW-1185">Reference proteome</keyword>
<dbReference type="STRING" id="158607.A0A2P5I5M5"/>
<dbReference type="InterPro" id="IPR006175">
    <property type="entry name" value="YjgF/YER057c/UK114"/>
</dbReference>
<name>A0A2P5I5M5_DIAHE</name>
<dbReference type="AlphaFoldDB" id="A0A2P5I5M5"/>
<dbReference type="PANTHER" id="PTHR11803:SF42">
    <property type="entry name" value="MMF1"/>
    <property type="match status" value="1"/>
</dbReference>
<evidence type="ECO:0000313" key="3">
    <source>
        <dbReference type="Proteomes" id="UP000094444"/>
    </source>
</evidence>
<proteinExistence type="inferred from homology"/>
<evidence type="ECO:0000313" key="2">
    <source>
        <dbReference type="EMBL" id="POS77806.1"/>
    </source>
</evidence>
<organism evidence="2 3">
    <name type="scientific">Diaporthe helianthi</name>
    <dbReference type="NCBI Taxonomy" id="158607"/>
    <lineage>
        <taxon>Eukaryota</taxon>
        <taxon>Fungi</taxon>
        <taxon>Dikarya</taxon>
        <taxon>Ascomycota</taxon>
        <taxon>Pezizomycotina</taxon>
        <taxon>Sordariomycetes</taxon>
        <taxon>Sordariomycetidae</taxon>
        <taxon>Diaporthales</taxon>
        <taxon>Diaporthaceae</taxon>
        <taxon>Diaporthe</taxon>
    </lineage>
</organism>
<accession>A0A2P5I5M5</accession>
<reference evidence="2" key="1">
    <citation type="submission" date="2017-09" db="EMBL/GenBank/DDBJ databases">
        <title>Polyketide synthases of a Diaporthe helianthi virulent isolate.</title>
        <authorList>
            <person name="Baroncelli R."/>
        </authorList>
    </citation>
    <scope>NUCLEOTIDE SEQUENCE [LARGE SCALE GENOMIC DNA]</scope>
    <source>
        <strain evidence="2">7/96</strain>
    </source>
</reference>
<protein>
    <submittedName>
        <fullName evidence="2">Mmf1</fullName>
    </submittedName>
</protein>
<comment type="similarity">
    <text evidence="1">Belongs to the RutC family.</text>
</comment>
<dbReference type="PANTHER" id="PTHR11803">
    <property type="entry name" value="2-IMINOBUTANOATE/2-IMINOPROPANOATE DEAMINASE RIDA"/>
    <property type="match status" value="1"/>
</dbReference>
<dbReference type="Gene3D" id="3.30.1330.40">
    <property type="entry name" value="RutC-like"/>
    <property type="match status" value="1"/>
</dbReference>
<dbReference type="InParanoid" id="A0A2P5I5M5"/>
<dbReference type="InterPro" id="IPR006056">
    <property type="entry name" value="RidA"/>
</dbReference>
<dbReference type="GO" id="GO:0019239">
    <property type="term" value="F:deaminase activity"/>
    <property type="evidence" value="ECO:0007669"/>
    <property type="project" value="TreeGrafter"/>
</dbReference>
<dbReference type="Pfam" id="PF01042">
    <property type="entry name" value="Ribonuc_L-PSP"/>
    <property type="match status" value="1"/>
</dbReference>
<dbReference type="GO" id="GO:0005739">
    <property type="term" value="C:mitochondrion"/>
    <property type="evidence" value="ECO:0007669"/>
    <property type="project" value="UniProtKB-ARBA"/>
</dbReference>
<dbReference type="NCBIfam" id="TIGR00004">
    <property type="entry name" value="Rid family detoxifying hydrolase"/>
    <property type="match status" value="1"/>
</dbReference>
<dbReference type="InterPro" id="IPR035959">
    <property type="entry name" value="RutC-like_sf"/>
</dbReference>
<sequence length="124" mass="13518">MSKAESVLTDKAPKPLPQFSQAIKYNGLVFCSGNIGLDPATSVAVEGTRQALKNLEAVLEASGSSLKNVLKVNVYITTMDDFATMNEAYDEFFSFEPKPARTCVAVKQLPFNTDVEIECTAYLN</sequence>
<comment type="caution">
    <text evidence="2">The sequence shown here is derived from an EMBL/GenBank/DDBJ whole genome shotgun (WGS) entry which is preliminary data.</text>
</comment>
<dbReference type="SUPFAM" id="SSF55298">
    <property type="entry name" value="YjgF-like"/>
    <property type="match status" value="1"/>
</dbReference>
<gene>
    <name evidence="2" type="ORF">DHEL01_v203812</name>
</gene>